<evidence type="ECO:0000313" key="2">
    <source>
        <dbReference type="Proteomes" id="UP000237222"/>
    </source>
</evidence>
<name>A0A2S4HBM2_9GAMM</name>
<dbReference type="Proteomes" id="UP000237222">
    <property type="component" value="Unassembled WGS sequence"/>
</dbReference>
<comment type="caution">
    <text evidence="1">The sequence shown here is derived from an EMBL/GenBank/DDBJ whole genome shotgun (WGS) entry which is preliminary data.</text>
</comment>
<evidence type="ECO:0000313" key="1">
    <source>
        <dbReference type="EMBL" id="POP51339.1"/>
    </source>
</evidence>
<accession>A0A2S4HBM2</accession>
<proteinExistence type="predicted"/>
<protein>
    <submittedName>
        <fullName evidence="1">Uncharacterized protein</fullName>
    </submittedName>
</protein>
<sequence>MNQRSVSDRRRAIYSGLQEFMDEATVLKAVKHWENRYIDQPSLALQRFVADICQTQDLKEKRSAILRSLIKAMSQDSATLLADPRGSDAESMAINPVSASQAFAELMLAMMSQLDDELQHKLRIDLFAALRQRQLPLPTLEALQCWLGNRQALELGNASPALLQKLLNQYYVLLCENIGPVRADKILASGVRRVQHEHPKLDVFLDELL</sequence>
<reference evidence="1" key="1">
    <citation type="submission" date="2018-01" db="EMBL/GenBank/DDBJ databases">
        <authorList>
            <person name="Yu X.-D."/>
        </authorList>
    </citation>
    <scope>NUCLEOTIDE SEQUENCE</scope>
    <source>
        <strain evidence="1">ZX-21</strain>
    </source>
</reference>
<dbReference type="AlphaFoldDB" id="A0A2S4HBM2"/>
<gene>
    <name evidence="1" type="ORF">C0068_16990</name>
</gene>
<dbReference type="RefSeq" id="WP_103685674.1">
    <property type="nucleotide sequence ID" value="NZ_PQGG01000040.1"/>
</dbReference>
<dbReference type="OrthoDB" id="6657308at2"/>
<dbReference type="EMBL" id="PQGG01000040">
    <property type="protein sequence ID" value="POP51339.1"/>
    <property type="molecule type" value="Genomic_DNA"/>
</dbReference>
<organism evidence="1 2">
    <name type="scientific">Zhongshania marina</name>
    <dbReference type="NCBI Taxonomy" id="2304603"/>
    <lineage>
        <taxon>Bacteria</taxon>
        <taxon>Pseudomonadati</taxon>
        <taxon>Pseudomonadota</taxon>
        <taxon>Gammaproteobacteria</taxon>
        <taxon>Cellvibrionales</taxon>
        <taxon>Spongiibacteraceae</taxon>
        <taxon>Zhongshania</taxon>
    </lineage>
</organism>